<dbReference type="InterPro" id="IPR029033">
    <property type="entry name" value="His_PPase_superfam"/>
</dbReference>
<dbReference type="CDD" id="cd07067">
    <property type="entry name" value="HP_PGM_like"/>
    <property type="match status" value="1"/>
</dbReference>
<keyword evidence="2" id="KW-1185">Reference proteome</keyword>
<dbReference type="InterPro" id="IPR013078">
    <property type="entry name" value="His_Pase_superF_clade-1"/>
</dbReference>
<comment type="caution">
    <text evidence="1">The sequence shown here is derived from an EMBL/GenBank/DDBJ whole genome shotgun (WGS) entry which is preliminary data.</text>
</comment>
<organism evidence="1 2">
    <name type="scientific">Nostocoides vanveenii</name>
    <dbReference type="NCBI Taxonomy" id="330835"/>
    <lineage>
        <taxon>Bacteria</taxon>
        <taxon>Bacillati</taxon>
        <taxon>Actinomycetota</taxon>
        <taxon>Actinomycetes</taxon>
        <taxon>Micrococcales</taxon>
        <taxon>Intrasporangiaceae</taxon>
        <taxon>Nostocoides</taxon>
    </lineage>
</organism>
<dbReference type="Pfam" id="PF00300">
    <property type="entry name" value="His_Phos_1"/>
    <property type="match status" value="1"/>
</dbReference>
<evidence type="ECO:0000313" key="1">
    <source>
        <dbReference type="EMBL" id="GAA1751725.1"/>
    </source>
</evidence>
<accession>A0ABP4WGL2</accession>
<reference evidence="2" key="1">
    <citation type="journal article" date="2019" name="Int. J. Syst. Evol. Microbiol.">
        <title>The Global Catalogue of Microorganisms (GCM) 10K type strain sequencing project: providing services to taxonomists for standard genome sequencing and annotation.</title>
        <authorList>
            <consortium name="The Broad Institute Genomics Platform"/>
            <consortium name="The Broad Institute Genome Sequencing Center for Infectious Disease"/>
            <person name="Wu L."/>
            <person name="Ma J."/>
        </authorList>
    </citation>
    <scope>NUCLEOTIDE SEQUENCE [LARGE SCALE GENOMIC DNA]</scope>
    <source>
        <strain evidence="2">JCM 15591</strain>
    </source>
</reference>
<gene>
    <name evidence="1" type="ORF">GCM10009810_09960</name>
</gene>
<dbReference type="PANTHER" id="PTHR48100:SF51">
    <property type="entry name" value="PHOSPHOGLYCERATE MUTASE"/>
    <property type="match status" value="1"/>
</dbReference>
<protein>
    <submittedName>
        <fullName evidence="1">Histidine phosphatase family protein</fullName>
    </submittedName>
</protein>
<dbReference type="Gene3D" id="3.40.50.1240">
    <property type="entry name" value="Phosphoglycerate mutase-like"/>
    <property type="match status" value="1"/>
</dbReference>
<dbReference type="RefSeq" id="WP_344062968.1">
    <property type="nucleotide sequence ID" value="NZ_BAAAPN010000026.1"/>
</dbReference>
<dbReference type="InterPro" id="IPR050275">
    <property type="entry name" value="PGM_Phosphatase"/>
</dbReference>
<dbReference type="PANTHER" id="PTHR48100">
    <property type="entry name" value="BROAD-SPECIFICITY PHOSPHATASE YOR283W-RELATED"/>
    <property type="match status" value="1"/>
</dbReference>
<evidence type="ECO:0000313" key="2">
    <source>
        <dbReference type="Proteomes" id="UP001501475"/>
    </source>
</evidence>
<dbReference type="SUPFAM" id="SSF53254">
    <property type="entry name" value="Phosphoglycerate mutase-like"/>
    <property type="match status" value="1"/>
</dbReference>
<sequence length="210" mass="23010">MTRTLVHLVRHGEVFNPEKVLYGRLDGYHLSERGQAMARVLGDYFADNDLSVVTASSLIRARETAAPIAEPHSLPIGTDDRVIEAANTFEGQVVSLGNFLRPKHLARMYDVRTPSWGEPYVEIAARMQAAIADVRDAAEGHEAVIVSHQLPIWMARCAAEGRRLWHDPRSRECSLASVTTFAFDDADLAAISYAEPAKHLTSDSSASVGA</sequence>
<proteinExistence type="predicted"/>
<dbReference type="Proteomes" id="UP001501475">
    <property type="component" value="Unassembled WGS sequence"/>
</dbReference>
<dbReference type="SMART" id="SM00855">
    <property type="entry name" value="PGAM"/>
    <property type="match status" value="1"/>
</dbReference>
<name>A0ABP4WGL2_9MICO</name>
<dbReference type="EMBL" id="BAAAPN010000026">
    <property type="protein sequence ID" value="GAA1751725.1"/>
    <property type="molecule type" value="Genomic_DNA"/>
</dbReference>